<accession>A0ABR4FZH3</accession>
<organism evidence="8 9">
    <name type="scientific">Aspergillus keveii</name>
    <dbReference type="NCBI Taxonomy" id="714993"/>
    <lineage>
        <taxon>Eukaryota</taxon>
        <taxon>Fungi</taxon>
        <taxon>Dikarya</taxon>
        <taxon>Ascomycota</taxon>
        <taxon>Pezizomycotina</taxon>
        <taxon>Eurotiomycetes</taxon>
        <taxon>Eurotiomycetidae</taxon>
        <taxon>Eurotiales</taxon>
        <taxon>Aspergillaceae</taxon>
        <taxon>Aspergillus</taxon>
        <taxon>Aspergillus subgen. Nidulantes</taxon>
    </lineage>
</organism>
<evidence type="ECO:0000256" key="2">
    <source>
        <dbReference type="ARBA" id="ARBA00022692"/>
    </source>
</evidence>
<reference evidence="8 9" key="1">
    <citation type="submission" date="2024-07" db="EMBL/GenBank/DDBJ databases">
        <title>Section-level genome sequencing and comparative genomics of Aspergillus sections Usti and Cavernicolus.</title>
        <authorList>
            <consortium name="Lawrence Berkeley National Laboratory"/>
            <person name="Nybo J.L."/>
            <person name="Vesth T.C."/>
            <person name="Theobald S."/>
            <person name="Frisvad J.C."/>
            <person name="Larsen T.O."/>
            <person name="Kjaerboelling I."/>
            <person name="Rothschild-Mancinelli K."/>
            <person name="Lyhne E.K."/>
            <person name="Kogle M.E."/>
            <person name="Barry K."/>
            <person name="Clum A."/>
            <person name="Na H."/>
            <person name="Ledsgaard L."/>
            <person name="Lin J."/>
            <person name="Lipzen A."/>
            <person name="Kuo A."/>
            <person name="Riley R."/>
            <person name="Mondo S."/>
            <person name="Labutti K."/>
            <person name="Haridas S."/>
            <person name="Pangalinan J."/>
            <person name="Salamov A.A."/>
            <person name="Simmons B.A."/>
            <person name="Magnuson J.K."/>
            <person name="Chen J."/>
            <person name="Drula E."/>
            <person name="Henrissat B."/>
            <person name="Wiebenga A."/>
            <person name="Lubbers R.J."/>
            <person name="Gomes A.C."/>
            <person name="Makela M.R."/>
            <person name="Stajich J."/>
            <person name="Grigoriev I.V."/>
            <person name="Mortensen U.H."/>
            <person name="De Vries R.P."/>
            <person name="Baker S.E."/>
            <person name="Andersen M.R."/>
        </authorList>
    </citation>
    <scope>NUCLEOTIDE SEQUENCE [LARGE SCALE GENOMIC DNA]</scope>
    <source>
        <strain evidence="8 9">CBS 209.92</strain>
    </source>
</reference>
<dbReference type="InterPro" id="IPR052337">
    <property type="entry name" value="SAT4-like"/>
</dbReference>
<comment type="subcellular location">
    <subcellularLocation>
        <location evidence="1">Membrane</location>
        <topology evidence="1">Multi-pass membrane protein</topology>
    </subcellularLocation>
</comment>
<comment type="caution">
    <text evidence="8">The sequence shown here is derived from an EMBL/GenBank/DDBJ whole genome shotgun (WGS) entry which is preliminary data.</text>
</comment>
<dbReference type="PANTHER" id="PTHR33048:SF47">
    <property type="entry name" value="INTEGRAL MEMBRANE PROTEIN-RELATED"/>
    <property type="match status" value="1"/>
</dbReference>
<gene>
    <name evidence="8" type="ORF">BJX66DRAFT_340093</name>
</gene>
<evidence type="ECO:0000313" key="9">
    <source>
        <dbReference type="Proteomes" id="UP001610563"/>
    </source>
</evidence>
<feature type="domain" description="Rhodopsin" evidence="7">
    <location>
        <begin position="53"/>
        <end position="319"/>
    </location>
</feature>
<name>A0ABR4FZH3_9EURO</name>
<keyword evidence="4 6" id="KW-0472">Membrane</keyword>
<dbReference type="Proteomes" id="UP001610563">
    <property type="component" value="Unassembled WGS sequence"/>
</dbReference>
<keyword evidence="9" id="KW-1185">Reference proteome</keyword>
<evidence type="ECO:0000256" key="5">
    <source>
        <dbReference type="ARBA" id="ARBA00038359"/>
    </source>
</evidence>
<evidence type="ECO:0000256" key="1">
    <source>
        <dbReference type="ARBA" id="ARBA00004141"/>
    </source>
</evidence>
<evidence type="ECO:0000256" key="6">
    <source>
        <dbReference type="SAM" id="Phobius"/>
    </source>
</evidence>
<feature type="transmembrane region" description="Helical" evidence="6">
    <location>
        <begin position="296"/>
        <end position="318"/>
    </location>
</feature>
<protein>
    <recommendedName>
        <fullName evidence="7">Rhodopsin domain-containing protein</fullName>
    </recommendedName>
</protein>
<dbReference type="PANTHER" id="PTHR33048">
    <property type="entry name" value="PTH11-LIKE INTEGRAL MEMBRANE PROTEIN (AFU_ORTHOLOGUE AFUA_5G11245)"/>
    <property type="match status" value="1"/>
</dbReference>
<evidence type="ECO:0000256" key="3">
    <source>
        <dbReference type="ARBA" id="ARBA00022989"/>
    </source>
</evidence>
<evidence type="ECO:0000313" key="8">
    <source>
        <dbReference type="EMBL" id="KAL2788664.1"/>
    </source>
</evidence>
<feature type="transmembrane region" description="Helical" evidence="6">
    <location>
        <begin position="216"/>
        <end position="242"/>
    </location>
</feature>
<dbReference type="InterPro" id="IPR049326">
    <property type="entry name" value="Rhodopsin_dom_fungi"/>
</dbReference>
<feature type="transmembrane region" description="Helical" evidence="6">
    <location>
        <begin position="38"/>
        <end position="57"/>
    </location>
</feature>
<feature type="transmembrane region" description="Helical" evidence="6">
    <location>
        <begin position="132"/>
        <end position="160"/>
    </location>
</feature>
<feature type="transmembrane region" description="Helical" evidence="6">
    <location>
        <begin position="93"/>
        <end position="112"/>
    </location>
</feature>
<sequence length="331" mass="35912">MDFGSSSIDLSLIPVSEPPPGQVSNFVDAESISWTVRLAIYLTLPIMAIAVVLRAYVRLQKRQVGIDDCFLVLGAVSHSIAAEKKTTFLMPGFHLYQATAASYCGFLMPYLLHDAFGRHSWNVPMSSLLRPWIYKNSATAAALYNMSAMCTKVAILAFYLRIFSVSSRACAFIWIGIVLITLGYLASTAATIFYMVPHHGDGGWGSPGNFRRLNDGLGFLNTTLGGFGVVTDTYVIAIPTVIVSRLHLPPHKKIGVACVFLIGFVSLGCCIAGTALRAQALVADFADSWLNLRVQALSVTELNIGIFCACAPIFYTLLKTWMQRAGSACCT</sequence>
<feature type="transmembrane region" description="Helical" evidence="6">
    <location>
        <begin position="172"/>
        <end position="196"/>
    </location>
</feature>
<keyword evidence="3 6" id="KW-1133">Transmembrane helix</keyword>
<dbReference type="EMBL" id="JBFTWV010000076">
    <property type="protein sequence ID" value="KAL2788664.1"/>
    <property type="molecule type" value="Genomic_DNA"/>
</dbReference>
<evidence type="ECO:0000256" key="4">
    <source>
        <dbReference type="ARBA" id="ARBA00023136"/>
    </source>
</evidence>
<feature type="transmembrane region" description="Helical" evidence="6">
    <location>
        <begin position="254"/>
        <end position="276"/>
    </location>
</feature>
<comment type="similarity">
    <text evidence="5">Belongs to the SAT4 family.</text>
</comment>
<proteinExistence type="inferred from homology"/>
<evidence type="ECO:0000259" key="7">
    <source>
        <dbReference type="Pfam" id="PF20684"/>
    </source>
</evidence>
<keyword evidence="2 6" id="KW-0812">Transmembrane</keyword>
<dbReference type="Pfam" id="PF20684">
    <property type="entry name" value="Fung_rhodopsin"/>
    <property type="match status" value="1"/>
</dbReference>